<dbReference type="InterPro" id="IPR049874">
    <property type="entry name" value="ROK_cs"/>
</dbReference>
<dbReference type="EC" id="2.7.1.2" evidence="3"/>
<keyword evidence="3" id="KW-0418">Kinase</keyword>
<evidence type="ECO:0000313" key="3">
    <source>
        <dbReference type="EMBL" id="MBB5627328.1"/>
    </source>
</evidence>
<reference evidence="3 4" key="1">
    <citation type="submission" date="2020-08" db="EMBL/GenBank/DDBJ databases">
        <title>Sequencing the genomes of 1000 actinobacteria strains.</title>
        <authorList>
            <person name="Klenk H.-P."/>
        </authorList>
    </citation>
    <scope>NUCLEOTIDE SEQUENCE [LARGE SCALE GENOMIC DNA]</scope>
    <source>
        <strain evidence="3 4">DSM 45790</strain>
    </source>
</reference>
<dbReference type="GO" id="GO:0004340">
    <property type="term" value="F:glucokinase activity"/>
    <property type="evidence" value="ECO:0007669"/>
    <property type="project" value="UniProtKB-EC"/>
</dbReference>
<dbReference type="AlphaFoldDB" id="A0A7W8Z577"/>
<keyword evidence="4" id="KW-1185">Reference proteome</keyword>
<evidence type="ECO:0000313" key="4">
    <source>
        <dbReference type="Proteomes" id="UP000588112"/>
    </source>
</evidence>
<dbReference type="EMBL" id="JACHBR010000001">
    <property type="protein sequence ID" value="MBB5627328.1"/>
    <property type="molecule type" value="Genomic_DNA"/>
</dbReference>
<dbReference type="PANTHER" id="PTHR18964:SF169">
    <property type="entry name" value="N-ACETYLMANNOSAMINE KINASE"/>
    <property type="match status" value="1"/>
</dbReference>
<dbReference type="PROSITE" id="PS01125">
    <property type="entry name" value="ROK"/>
    <property type="match status" value="1"/>
</dbReference>
<evidence type="ECO:0000256" key="2">
    <source>
        <dbReference type="SAM" id="MobiDB-lite"/>
    </source>
</evidence>
<organism evidence="3 4">
    <name type="scientific">Sphaerisporangium krabiense</name>
    <dbReference type="NCBI Taxonomy" id="763782"/>
    <lineage>
        <taxon>Bacteria</taxon>
        <taxon>Bacillati</taxon>
        <taxon>Actinomycetota</taxon>
        <taxon>Actinomycetes</taxon>
        <taxon>Streptosporangiales</taxon>
        <taxon>Streptosporangiaceae</taxon>
        <taxon>Sphaerisporangium</taxon>
    </lineage>
</organism>
<dbReference type="RefSeq" id="WP_184611898.1">
    <property type="nucleotide sequence ID" value="NZ_BOOS01000036.1"/>
</dbReference>
<evidence type="ECO:0000256" key="1">
    <source>
        <dbReference type="ARBA" id="ARBA00006479"/>
    </source>
</evidence>
<comment type="similarity">
    <text evidence="1">Belongs to the ROK (NagC/XylR) family.</text>
</comment>
<comment type="caution">
    <text evidence="3">The sequence shown here is derived from an EMBL/GenBank/DDBJ whole genome shotgun (WGS) entry which is preliminary data.</text>
</comment>
<proteinExistence type="inferred from homology"/>
<dbReference type="Proteomes" id="UP000588112">
    <property type="component" value="Unassembled WGS sequence"/>
</dbReference>
<dbReference type="InterPro" id="IPR043129">
    <property type="entry name" value="ATPase_NBD"/>
</dbReference>
<dbReference type="SUPFAM" id="SSF53067">
    <property type="entry name" value="Actin-like ATPase domain"/>
    <property type="match status" value="1"/>
</dbReference>
<name>A0A7W8Z577_9ACTN</name>
<protein>
    <submittedName>
        <fullName evidence="3">Glucokinase</fullName>
        <ecNumber evidence="3">2.7.1.2</ecNumber>
    </submittedName>
</protein>
<accession>A0A7W8Z577</accession>
<gene>
    <name evidence="3" type="ORF">BJ981_003027</name>
</gene>
<dbReference type="Gene3D" id="3.30.420.40">
    <property type="match status" value="3"/>
</dbReference>
<sequence>MASRESGAVLAIDIGGTKFAAGLVGADGEIIVARRVATPPGGDAETLWTALTGLVDTVVREADEPVTGVGVGCGGPMTWPDGEVSPLNMPGWRGFPLRERLAGRFPGVPVRVHNDAVCVAVAEHWRGAGRGSADMLGMVVSTGVGGGLVLGGRLIDGGTGNAGHIGHVVVDPEGPACECGGRGCLEAIARGPGLAAWALAQGWLPGHTQPHGPAAAVPGGAGVQRPEAPGEDLLRSGVPGEDVLRSGMPGEDVLRSGALDEDVLRSGVPGEDVEGAGVVSSRPEGDRGSEVLYVEAERASGRRLAEDAAAGDPVARAAFARAGRALGIAIASATHLCDLDVVTIGGGLSQAGPLLFDPLERALREHARLAFAARVRVVPAALGQDAGLIGAAALILAEDHYWTAPNLG</sequence>
<dbReference type="Pfam" id="PF00480">
    <property type="entry name" value="ROK"/>
    <property type="match status" value="2"/>
</dbReference>
<keyword evidence="3" id="KW-0808">Transferase</keyword>
<feature type="region of interest" description="Disordered" evidence="2">
    <location>
        <begin position="211"/>
        <end position="231"/>
    </location>
</feature>
<dbReference type="InterPro" id="IPR000600">
    <property type="entry name" value="ROK"/>
</dbReference>
<dbReference type="PANTHER" id="PTHR18964">
    <property type="entry name" value="ROK (REPRESSOR, ORF, KINASE) FAMILY"/>
    <property type="match status" value="1"/>
</dbReference>